<dbReference type="InterPro" id="IPR021929">
    <property type="entry name" value="R1A-like_N"/>
</dbReference>
<name>A0A1S4AAC6_TOBAC</name>
<dbReference type="AlphaFoldDB" id="A0A1S4AAC6"/>
<proteinExistence type="predicted"/>
<evidence type="ECO:0000259" key="1">
    <source>
        <dbReference type="Pfam" id="PF12061"/>
    </source>
</evidence>
<reference evidence="2" key="1">
    <citation type="submission" date="2025-08" db="UniProtKB">
        <authorList>
            <consortium name="RefSeq"/>
        </authorList>
    </citation>
    <scope>IDENTIFICATION</scope>
</reference>
<dbReference type="RefSeq" id="XP_016473539.1">
    <property type="nucleotide sequence ID" value="XM_016618053.1"/>
</dbReference>
<dbReference type="OrthoDB" id="1305372at2759"/>
<sequence length="257" mass="29311">MALDEDLSKMKDEILTILPDVDCDVTKDRLNFFVWELNFLDSFLCLRSFAFAEVWKIKLEFRAKYSFPKISSISLPANKDDDIPTPKFVMEFIDDVLKILGDLVKIDDPCSLLYVGRLKEQIEDVFKELKLLRLFICFVSNKCIEPQSQHSFFTHALIEAVHTAMVAWLNLPIHGNETQDLSPSEVNVLFSDLLKMKIKPIQPGIHKIYIDVLLALKSTIQPAGLHPNIQNKLVADCGIVENPTHNLMEIVPEAKCI</sequence>
<protein>
    <submittedName>
        <fullName evidence="2">Late blight resistance protein R1-A-like</fullName>
    </submittedName>
</protein>
<dbReference type="KEGG" id="nta:107795419"/>
<gene>
    <name evidence="2" type="primary">LOC107795419</name>
</gene>
<dbReference type="Pfam" id="PF12061">
    <property type="entry name" value="NB-LRR"/>
    <property type="match status" value="1"/>
</dbReference>
<feature type="domain" description="Late blight resistance protein R1A-like N-terminal" evidence="1">
    <location>
        <begin position="53"/>
        <end position="251"/>
    </location>
</feature>
<organism evidence="2">
    <name type="scientific">Nicotiana tabacum</name>
    <name type="common">Common tobacco</name>
    <dbReference type="NCBI Taxonomy" id="4097"/>
    <lineage>
        <taxon>Eukaryota</taxon>
        <taxon>Viridiplantae</taxon>
        <taxon>Streptophyta</taxon>
        <taxon>Embryophyta</taxon>
        <taxon>Tracheophyta</taxon>
        <taxon>Spermatophyta</taxon>
        <taxon>Magnoliopsida</taxon>
        <taxon>eudicotyledons</taxon>
        <taxon>Gunneridae</taxon>
        <taxon>Pentapetalae</taxon>
        <taxon>asterids</taxon>
        <taxon>lamiids</taxon>
        <taxon>Solanales</taxon>
        <taxon>Solanaceae</taxon>
        <taxon>Nicotianoideae</taxon>
        <taxon>Nicotianeae</taxon>
        <taxon>Nicotiana</taxon>
    </lineage>
</organism>
<accession>A0A1S4AAC6</accession>
<evidence type="ECO:0000313" key="2">
    <source>
        <dbReference type="RefSeq" id="XP_016473539.1"/>
    </source>
</evidence>
<dbReference type="OMA" id="PCICKIY"/>
<dbReference type="PaxDb" id="4097-A0A1S4AAC6"/>